<name>A0A0M3HW85_ASCLU</name>
<organism evidence="1 2">
    <name type="scientific">Ascaris lumbricoides</name>
    <name type="common">Giant roundworm</name>
    <dbReference type="NCBI Taxonomy" id="6252"/>
    <lineage>
        <taxon>Eukaryota</taxon>
        <taxon>Metazoa</taxon>
        <taxon>Ecdysozoa</taxon>
        <taxon>Nematoda</taxon>
        <taxon>Chromadorea</taxon>
        <taxon>Rhabditida</taxon>
        <taxon>Spirurina</taxon>
        <taxon>Ascaridomorpha</taxon>
        <taxon>Ascaridoidea</taxon>
        <taxon>Ascarididae</taxon>
        <taxon>Ascaris</taxon>
    </lineage>
</organism>
<protein>
    <submittedName>
        <fullName evidence="2">Uncharacterized protein</fullName>
    </submittedName>
</protein>
<evidence type="ECO:0000313" key="2">
    <source>
        <dbReference type="WBParaSite" id="ALUE_0000736201-mRNA-1"/>
    </source>
</evidence>
<dbReference type="AlphaFoldDB" id="A0A0M3HW85"/>
<evidence type="ECO:0000313" key="1">
    <source>
        <dbReference type="Proteomes" id="UP000036681"/>
    </source>
</evidence>
<sequence>MVDCSFAIATYEQPTASQRNNIGGHVVRKERGEDRAAVGVATEAKVVVLAVDAAVVAASDAQRVAEVALLISGGYVAPFSSPASNIAPSSGGYANPPAGGYACPENKSMTITPV</sequence>
<dbReference type="WBParaSite" id="ALUE_0000736201-mRNA-1">
    <property type="protein sequence ID" value="ALUE_0000736201-mRNA-1"/>
    <property type="gene ID" value="ALUE_0000736201"/>
</dbReference>
<dbReference type="Proteomes" id="UP000036681">
    <property type="component" value="Unplaced"/>
</dbReference>
<proteinExistence type="predicted"/>
<reference evidence="2" key="1">
    <citation type="submission" date="2017-02" db="UniProtKB">
        <authorList>
            <consortium name="WormBaseParasite"/>
        </authorList>
    </citation>
    <scope>IDENTIFICATION</scope>
</reference>
<accession>A0A0M3HW85</accession>
<keyword evidence="1" id="KW-1185">Reference proteome</keyword>